<reference evidence="4 5" key="1">
    <citation type="journal article" date="2009" name="Int. J. Syst. Evol. Microbiol.">
        <title>Nocardioides caeni sp. nov., isolated from wastewater.</title>
        <authorList>
            <person name="Yoon J.H."/>
            <person name="Kang S.J."/>
            <person name="Park S."/>
            <person name="Kim W."/>
            <person name="Oh T.K."/>
        </authorList>
    </citation>
    <scope>NUCLEOTIDE SEQUENCE [LARGE SCALE GENOMIC DNA]</scope>
    <source>
        <strain evidence="4 5">DSM 23134</strain>
    </source>
</reference>
<dbReference type="InterPro" id="IPR019079">
    <property type="entry name" value="Capsule_synth_CapA"/>
</dbReference>
<organism evidence="4 5">
    <name type="scientific">Nocardioides caeni</name>
    <dbReference type="NCBI Taxonomy" id="574700"/>
    <lineage>
        <taxon>Bacteria</taxon>
        <taxon>Bacillati</taxon>
        <taxon>Actinomycetota</taxon>
        <taxon>Actinomycetes</taxon>
        <taxon>Propionibacteriales</taxon>
        <taxon>Nocardioidaceae</taxon>
        <taxon>Nocardioides</taxon>
    </lineage>
</organism>
<evidence type="ECO:0000256" key="1">
    <source>
        <dbReference type="ARBA" id="ARBA00005662"/>
    </source>
</evidence>
<dbReference type="InterPro" id="IPR029052">
    <property type="entry name" value="Metallo-depent_PP-like"/>
</dbReference>
<protein>
    <recommendedName>
        <fullName evidence="3">Capsule synthesis protein CapA domain-containing protein</fullName>
    </recommendedName>
</protein>
<dbReference type="SUPFAM" id="SSF56300">
    <property type="entry name" value="Metallo-dependent phosphatases"/>
    <property type="match status" value="1"/>
</dbReference>
<proteinExistence type="inferred from homology"/>
<dbReference type="AlphaFoldDB" id="A0A4S8NIF6"/>
<comment type="similarity">
    <text evidence="1">Belongs to the CapA family.</text>
</comment>
<dbReference type="PANTHER" id="PTHR33393:SF11">
    <property type="entry name" value="POLYGLUTAMINE SYNTHESIS ACCESSORY PROTEIN RV0574C-RELATED"/>
    <property type="match status" value="1"/>
</dbReference>
<dbReference type="RefSeq" id="WP_136562200.1">
    <property type="nucleotide sequence ID" value="NZ_BAABLS010000010.1"/>
</dbReference>
<dbReference type="EMBL" id="STGW01000003">
    <property type="protein sequence ID" value="THV16105.1"/>
    <property type="molecule type" value="Genomic_DNA"/>
</dbReference>
<dbReference type="OrthoDB" id="9810718at2"/>
<name>A0A4S8NIF6_9ACTN</name>
<evidence type="ECO:0000256" key="2">
    <source>
        <dbReference type="SAM" id="MobiDB-lite"/>
    </source>
</evidence>
<comment type="caution">
    <text evidence="4">The sequence shown here is derived from an EMBL/GenBank/DDBJ whole genome shotgun (WGS) entry which is preliminary data.</text>
</comment>
<evidence type="ECO:0000313" key="5">
    <source>
        <dbReference type="Proteomes" id="UP000307087"/>
    </source>
</evidence>
<evidence type="ECO:0000313" key="4">
    <source>
        <dbReference type="EMBL" id="THV16105.1"/>
    </source>
</evidence>
<dbReference type="PANTHER" id="PTHR33393">
    <property type="entry name" value="POLYGLUTAMINE SYNTHESIS ACCESSORY PROTEIN RV0574C-RELATED"/>
    <property type="match status" value="1"/>
</dbReference>
<gene>
    <name evidence="4" type="ORF">E9934_07175</name>
</gene>
<evidence type="ECO:0000259" key="3">
    <source>
        <dbReference type="SMART" id="SM00854"/>
    </source>
</evidence>
<feature type="domain" description="Capsule synthesis protein CapA" evidence="3">
    <location>
        <begin position="148"/>
        <end position="397"/>
    </location>
</feature>
<dbReference type="Pfam" id="PF09587">
    <property type="entry name" value="PGA_cap"/>
    <property type="match status" value="1"/>
</dbReference>
<dbReference type="CDD" id="cd07381">
    <property type="entry name" value="MPP_CapA"/>
    <property type="match status" value="1"/>
</dbReference>
<dbReference type="SMART" id="SM00854">
    <property type="entry name" value="PGA_cap"/>
    <property type="match status" value="1"/>
</dbReference>
<dbReference type="Gene3D" id="3.60.21.10">
    <property type="match status" value="1"/>
</dbReference>
<feature type="region of interest" description="Disordered" evidence="2">
    <location>
        <begin position="22"/>
        <end position="46"/>
    </location>
</feature>
<dbReference type="Proteomes" id="UP000307087">
    <property type="component" value="Unassembled WGS sequence"/>
</dbReference>
<keyword evidence="5" id="KW-1185">Reference proteome</keyword>
<dbReference type="InterPro" id="IPR052169">
    <property type="entry name" value="CW_Biosynth-Accessory"/>
</dbReference>
<accession>A0A4S8NIF6</accession>
<sequence>MGGLTGRLGVLALTASLAWGCTTPSDPPAEPTDGRPAGPDATGAGPREPLVVAVHATHPAPALTLAQAEALAAGEVDTWRTLDGSSRPLRAVTTLRDVRSDRDAVAVLPASEVDATVQVARVAGVDPLRRPSAYPLLVDGPAPPAVTTLTIVGDVMLGRRVGTRAAEAGDPSLPLRPLSGRLRSADLTIGTLESTLSGDGPPQQGGDSFTAPPAVLTGLEAAGFDALSLANNHAGDFGERALLQTLDLLADSPIESFGAGRDLASAGRAFTAERNGVRFGVIGFNAIGETPRATPGQPGALSIRMPPRTGPLVERDLTHVEGLVRRLDQEVDVVVVLPHWGTQYTHVAEPIQGRVARRLVDAGAELVVGGHPHWVQGTEWYDGALVAHSLGNFVFDMDFMTETQQGVVLEVVLWGSEVKGFRLVPYVMDGSFAPRRVDGPVADDILDDVWRHSTGPLLRP</sequence>